<evidence type="ECO:0008006" key="4">
    <source>
        <dbReference type="Google" id="ProtNLM"/>
    </source>
</evidence>
<protein>
    <recommendedName>
        <fullName evidence="4">Secreted protein</fullName>
    </recommendedName>
</protein>
<reference evidence="2 3" key="1">
    <citation type="submission" date="2019-05" db="EMBL/GenBank/DDBJ databases">
        <title>Another draft genome of Portunus trituberculatus and its Hox gene families provides insights of decapod evolution.</title>
        <authorList>
            <person name="Jeong J.-H."/>
            <person name="Song I."/>
            <person name="Kim S."/>
            <person name="Choi T."/>
            <person name="Kim D."/>
            <person name="Ryu S."/>
            <person name="Kim W."/>
        </authorList>
    </citation>
    <scope>NUCLEOTIDE SEQUENCE [LARGE SCALE GENOMIC DNA]</scope>
    <source>
        <tissue evidence="2">Muscle</tissue>
    </source>
</reference>
<evidence type="ECO:0000313" key="3">
    <source>
        <dbReference type="Proteomes" id="UP000324222"/>
    </source>
</evidence>
<evidence type="ECO:0000256" key="1">
    <source>
        <dbReference type="SAM" id="SignalP"/>
    </source>
</evidence>
<dbReference type="AlphaFoldDB" id="A0A5B7E1G5"/>
<gene>
    <name evidence="2" type="ORF">E2C01_021039</name>
</gene>
<dbReference type="EMBL" id="VSRR010001814">
    <property type="protein sequence ID" value="MPC27852.1"/>
    <property type="molecule type" value="Genomic_DNA"/>
</dbReference>
<evidence type="ECO:0000313" key="2">
    <source>
        <dbReference type="EMBL" id="MPC27852.1"/>
    </source>
</evidence>
<keyword evidence="3" id="KW-1185">Reference proteome</keyword>
<dbReference type="Proteomes" id="UP000324222">
    <property type="component" value="Unassembled WGS sequence"/>
</dbReference>
<comment type="caution">
    <text evidence="2">The sequence shown here is derived from an EMBL/GenBank/DDBJ whole genome shotgun (WGS) entry which is preliminary data.</text>
</comment>
<feature type="chain" id="PRO_5022878706" description="Secreted protein" evidence="1">
    <location>
        <begin position="21"/>
        <end position="168"/>
    </location>
</feature>
<keyword evidence="1" id="KW-0732">Signal</keyword>
<name>A0A5B7E1G5_PORTR</name>
<accession>A0A5B7E1G5</accession>
<organism evidence="2 3">
    <name type="scientific">Portunus trituberculatus</name>
    <name type="common">Swimming crab</name>
    <name type="synonym">Neptunus trituberculatus</name>
    <dbReference type="NCBI Taxonomy" id="210409"/>
    <lineage>
        <taxon>Eukaryota</taxon>
        <taxon>Metazoa</taxon>
        <taxon>Ecdysozoa</taxon>
        <taxon>Arthropoda</taxon>
        <taxon>Crustacea</taxon>
        <taxon>Multicrustacea</taxon>
        <taxon>Malacostraca</taxon>
        <taxon>Eumalacostraca</taxon>
        <taxon>Eucarida</taxon>
        <taxon>Decapoda</taxon>
        <taxon>Pleocyemata</taxon>
        <taxon>Brachyura</taxon>
        <taxon>Eubrachyura</taxon>
        <taxon>Portunoidea</taxon>
        <taxon>Portunidae</taxon>
        <taxon>Portuninae</taxon>
        <taxon>Portunus</taxon>
    </lineage>
</organism>
<sequence length="168" mass="18264">MPRGVPGVASVLLSLPRTLAVSRSAATTTTITTTTTTTNNNNKNNACFNAAFSTFVFSFSSVRYSDPWLLLLLLCGLIPQLYRNAERGGRPAVPECPRPGHALLAPSRLQGTLMPQKLPAQLTESPPPVDPCRILTLHGRLSVSAKAWLRKERARMANCGEFQRAYAT</sequence>
<feature type="signal peptide" evidence="1">
    <location>
        <begin position="1"/>
        <end position="20"/>
    </location>
</feature>
<proteinExistence type="predicted"/>